<feature type="region of interest" description="Disordered" evidence="3">
    <location>
        <begin position="1"/>
        <end position="69"/>
    </location>
</feature>
<dbReference type="GO" id="GO:0003796">
    <property type="term" value="F:lysozyme activity"/>
    <property type="evidence" value="ECO:0007669"/>
    <property type="project" value="InterPro"/>
</dbReference>
<proteinExistence type="predicted"/>
<dbReference type="OrthoDB" id="9800634at2"/>
<dbReference type="Proteomes" id="UP000200980">
    <property type="component" value="Unassembled WGS sequence"/>
</dbReference>
<evidence type="ECO:0000313" key="5">
    <source>
        <dbReference type="EMBL" id="OOL19951.1"/>
    </source>
</evidence>
<dbReference type="EMBL" id="JATM01000001">
    <property type="protein sequence ID" value="OOL19951.1"/>
    <property type="molecule type" value="Genomic_DNA"/>
</dbReference>
<dbReference type="InterPro" id="IPR031922">
    <property type="entry name" value="Pesticin_C"/>
</dbReference>
<dbReference type="AlphaFoldDB" id="A0A1S8GSD7"/>
<reference evidence="5 6" key="1">
    <citation type="journal article" date="2016" name="PLoS ONE">
        <title>Whole-Genome Sequence Analysis of Bombella intestini LMG 28161T, a Novel Acetic Acid Bacterium Isolated from the Crop of a Red-Tailed Bumble Bee, Bombus lapidarius.</title>
        <authorList>
            <person name="Li L."/>
            <person name="Illeghems K."/>
            <person name="Van Kerrebroeck S."/>
            <person name="Borremans W."/>
            <person name="Cleenwerck I."/>
            <person name="Smagghe G."/>
            <person name="De Vuyst L."/>
            <person name="Vandamme P."/>
        </authorList>
    </citation>
    <scope>NUCLEOTIDE SEQUENCE [LARGE SCALE GENOMIC DNA]</scope>
    <source>
        <strain evidence="5 6">R-52487</strain>
    </source>
</reference>
<dbReference type="GO" id="GO:0031640">
    <property type="term" value="P:killing of cells of another organism"/>
    <property type="evidence" value="ECO:0007669"/>
    <property type="project" value="UniProtKB-KW"/>
</dbReference>
<dbReference type="RefSeq" id="WP_077395778.1">
    <property type="nucleotide sequence ID" value="NZ_JATM01000001.1"/>
</dbReference>
<dbReference type="InterPro" id="IPR023347">
    <property type="entry name" value="Lysozyme_dom_sf"/>
</dbReference>
<feature type="compositionally biased region" description="Basic and acidic residues" evidence="3">
    <location>
        <begin position="1"/>
        <end position="10"/>
    </location>
</feature>
<organism evidence="5 6">
    <name type="scientific">Bombella intestini</name>
    <dbReference type="NCBI Taxonomy" id="1539051"/>
    <lineage>
        <taxon>Bacteria</taxon>
        <taxon>Pseudomonadati</taxon>
        <taxon>Pseudomonadota</taxon>
        <taxon>Alphaproteobacteria</taxon>
        <taxon>Acetobacterales</taxon>
        <taxon>Acetobacteraceae</taxon>
        <taxon>Bombella</taxon>
    </lineage>
</organism>
<protein>
    <recommendedName>
        <fullName evidence="4">Pesticin C-terminal domain-containing protein</fullName>
    </recommendedName>
</protein>
<keyword evidence="1" id="KW-0929">Antimicrobial</keyword>
<keyword evidence="6" id="KW-1185">Reference proteome</keyword>
<evidence type="ECO:0000259" key="4">
    <source>
        <dbReference type="Pfam" id="PF16754"/>
    </source>
</evidence>
<accession>A0A1S8GSD7</accession>
<evidence type="ECO:0000256" key="1">
    <source>
        <dbReference type="ARBA" id="ARBA00022529"/>
    </source>
</evidence>
<feature type="compositionally biased region" description="Basic and acidic residues" evidence="3">
    <location>
        <begin position="46"/>
        <end position="60"/>
    </location>
</feature>
<evidence type="ECO:0000256" key="3">
    <source>
        <dbReference type="SAM" id="MobiDB-lite"/>
    </source>
</evidence>
<dbReference type="Gene3D" id="1.10.530.40">
    <property type="match status" value="1"/>
</dbReference>
<keyword evidence="2" id="KW-0081">Bacteriolytic enzyme</keyword>
<feature type="compositionally biased region" description="Basic and acidic residues" evidence="3">
    <location>
        <begin position="19"/>
        <end position="31"/>
    </location>
</feature>
<gene>
    <name evidence="5" type="ORF">AL01_03170</name>
</gene>
<evidence type="ECO:0000313" key="6">
    <source>
        <dbReference type="Proteomes" id="UP000200980"/>
    </source>
</evidence>
<name>A0A1S8GSD7_9PROT</name>
<dbReference type="STRING" id="1539051.AL01_03170"/>
<feature type="domain" description="Pesticin C-terminal" evidence="4">
    <location>
        <begin position="55"/>
        <end position="212"/>
    </location>
</feature>
<evidence type="ECO:0000256" key="2">
    <source>
        <dbReference type="ARBA" id="ARBA00022638"/>
    </source>
</evidence>
<dbReference type="Pfam" id="PF16754">
    <property type="entry name" value="Pesticin"/>
    <property type="match status" value="1"/>
</dbReference>
<sequence length="287" mass="32033">MSDRTQHDYFLKQVRARSRQPEDGRHLEENSRQGLSTRPSCSLAPKPEDGLTTGDRKFVYDNEGGDPSHQLNGYYPGGPSSGVTVGHGVDLAQHTREEFKKAVRAAKDVPEELRTRVEKVLDRIPDILFAAGHDHKGLHGQKAGKYMLSTEHSLGLSPDEVDCLSNITFNQITNKAQKRFDRNSQVPHAFDDLSEPVKTVLVDLSYVMGPNFGHPNDKQQKRDLYQELLEGEITKAADDIERYFPGIIGKQRAKNDVQVLRGDTSLLTKESGENACIAPSFVPKRSL</sequence>
<comment type="caution">
    <text evidence="5">The sequence shown here is derived from an EMBL/GenBank/DDBJ whole genome shotgun (WGS) entry which is preliminary data.</text>
</comment>
<dbReference type="GO" id="GO:0042742">
    <property type="term" value="P:defense response to bacterium"/>
    <property type="evidence" value="ECO:0007669"/>
    <property type="project" value="UniProtKB-KW"/>
</dbReference>